<dbReference type="Proteomes" id="UP000315295">
    <property type="component" value="Unassembled WGS sequence"/>
</dbReference>
<keyword evidence="2" id="KW-1185">Reference proteome</keyword>
<gene>
    <name evidence="1" type="ORF">C1H46_008459</name>
</gene>
<sequence>MVTANQLQILQSPITRLISSVSTWVTVKLDDTNYLQWHFQMKLMLEGYGIKDFMDGTNPCPWQFLDNSRVTSTGSESKIEHRLMVRLQEQFSTVSKTSIFQLKSDLQTIKKGTNSITICLQQIKEARYYHVAAGVTFVDKDIVILALNGLPT</sequence>
<dbReference type="EMBL" id="VIEB01000113">
    <property type="protein sequence ID" value="TQE05935.1"/>
    <property type="molecule type" value="Genomic_DNA"/>
</dbReference>
<evidence type="ECO:0008006" key="3">
    <source>
        <dbReference type="Google" id="ProtNLM"/>
    </source>
</evidence>
<name>A0A540N4H2_MALBA</name>
<dbReference type="AlphaFoldDB" id="A0A540N4H2"/>
<dbReference type="PANTHER" id="PTHR47481:SF10">
    <property type="entry name" value="COPIA-LIKE POLYPROTEIN_RETROTRANSPOSON"/>
    <property type="match status" value="1"/>
</dbReference>
<comment type="caution">
    <text evidence="1">The sequence shown here is derived from an EMBL/GenBank/DDBJ whole genome shotgun (WGS) entry which is preliminary data.</text>
</comment>
<accession>A0A540N4H2</accession>
<reference evidence="1 2" key="1">
    <citation type="journal article" date="2019" name="G3 (Bethesda)">
        <title>Sequencing of a Wild Apple (Malus baccata) Genome Unravels the Differences Between Cultivated and Wild Apple Species Regarding Disease Resistance and Cold Tolerance.</title>
        <authorList>
            <person name="Chen X."/>
        </authorList>
    </citation>
    <scope>NUCLEOTIDE SEQUENCE [LARGE SCALE GENOMIC DNA]</scope>
    <source>
        <strain evidence="2">cv. Shandingzi</strain>
        <tissue evidence="1">Leaves</tissue>
    </source>
</reference>
<protein>
    <recommendedName>
        <fullName evidence="3">Retrotransposon Copia-like N-terminal domain-containing protein</fullName>
    </recommendedName>
</protein>
<organism evidence="1 2">
    <name type="scientific">Malus baccata</name>
    <name type="common">Siberian crab apple</name>
    <name type="synonym">Pyrus baccata</name>
    <dbReference type="NCBI Taxonomy" id="106549"/>
    <lineage>
        <taxon>Eukaryota</taxon>
        <taxon>Viridiplantae</taxon>
        <taxon>Streptophyta</taxon>
        <taxon>Embryophyta</taxon>
        <taxon>Tracheophyta</taxon>
        <taxon>Spermatophyta</taxon>
        <taxon>Magnoliopsida</taxon>
        <taxon>eudicotyledons</taxon>
        <taxon>Gunneridae</taxon>
        <taxon>Pentapetalae</taxon>
        <taxon>rosids</taxon>
        <taxon>fabids</taxon>
        <taxon>Rosales</taxon>
        <taxon>Rosaceae</taxon>
        <taxon>Amygdaloideae</taxon>
        <taxon>Maleae</taxon>
        <taxon>Malus</taxon>
    </lineage>
</organism>
<dbReference type="PANTHER" id="PTHR47481">
    <property type="match status" value="1"/>
</dbReference>
<evidence type="ECO:0000313" key="1">
    <source>
        <dbReference type="EMBL" id="TQE05935.1"/>
    </source>
</evidence>
<proteinExistence type="predicted"/>
<evidence type="ECO:0000313" key="2">
    <source>
        <dbReference type="Proteomes" id="UP000315295"/>
    </source>
</evidence>